<dbReference type="HOGENOM" id="CLU_069356_9_1_11"/>
<dbReference type="InterPro" id="IPR050109">
    <property type="entry name" value="HTH-type_TetR-like_transc_reg"/>
</dbReference>
<name>A0A010YH57_9ACTN</name>
<dbReference type="InterPro" id="IPR009057">
    <property type="entry name" value="Homeodomain-like_sf"/>
</dbReference>
<dbReference type="EMBL" id="JFBT01000001">
    <property type="protein sequence ID" value="EXG79610.1"/>
    <property type="molecule type" value="Genomic_DNA"/>
</dbReference>
<evidence type="ECO:0000313" key="7">
    <source>
        <dbReference type="Proteomes" id="UP000021053"/>
    </source>
</evidence>
<keyword evidence="2 4" id="KW-0238">DNA-binding</keyword>
<dbReference type="PRINTS" id="PR00455">
    <property type="entry name" value="HTHTETR"/>
</dbReference>
<dbReference type="InterPro" id="IPR036271">
    <property type="entry name" value="Tet_transcr_reg_TetR-rel_C_sf"/>
</dbReference>
<dbReference type="PANTHER" id="PTHR30055">
    <property type="entry name" value="HTH-TYPE TRANSCRIPTIONAL REGULATOR RUTR"/>
    <property type="match status" value="1"/>
</dbReference>
<comment type="caution">
    <text evidence="6">The sequence shown here is derived from an EMBL/GenBank/DDBJ whole genome shotgun (WGS) entry which is preliminary data.</text>
</comment>
<keyword evidence="7" id="KW-1185">Reference proteome</keyword>
<gene>
    <name evidence="6" type="ORF">CryarDRAFT_0651</name>
</gene>
<dbReference type="InterPro" id="IPR025996">
    <property type="entry name" value="MT1864/Rv1816-like_C"/>
</dbReference>
<dbReference type="Gene3D" id="1.10.357.10">
    <property type="entry name" value="Tetracycline Repressor, domain 2"/>
    <property type="match status" value="1"/>
</dbReference>
<accession>A0A010YH57</accession>
<dbReference type="AlphaFoldDB" id="A0A010YH57"/>
<dbReference type="InterPro" id="IPR001647">
    <property type="entry name" value="HTH_TetR"/>
</dbReference>
<reference evidence="6 7" key="1">
    <citation type="submission" date="2013-07" db="EMBL/GenBank/DDBJ databases">
        <authorList>
            <consortium name="DOE Joint Genome Institute"/>
            <person name="Eisen J."/>
            <person name="Huntemann M."/>
            <person name="Han J."/>
            <person name="Chen A."/>
            <person name="Kyrpides N."/>
            <person name="Mavromatis K."/>
            <person name="Markowitz V."/>
            <person name="Palaniappan K."/>
            <person name="Ivanova N."/>
            <person name="Schaumberg A."/>
            <person name="Pati A."/>
            <person name="Liolios K."/>
            <person name="Nordberg H.P."/>
            <person name="Cantor M.N."/>
            <person name="Hua S.X."/>
            <person name="Woyke T."/>
        </authorList>
    </citation>
    <scope>NUCLEOTIDE SEQUENCE [LARGE SCALE GENOMIC DNA]</scope>
    <source>
        <strain evidence="6 7">DSM 44712</strain>
    </source>
</reference>
<dbReference type="GO" id="GO:0000976">
    <property type="term" value="F:transcription cis-regulatory region binding"/>
    <property type="evidence" value="ECO:0007669"/>
    <property type="project" value="TreeGrafter"/>
</dbReference>
<keyword evidence="3" id="KW-0804">Transcription</keyword>
<dbReference type="Proteomes" id="UP000021053">
    <property type="component" value="Unassembled WGS sequence"/>
</dbReference>
<feature type="DNA-binding region" description="H-T-H motif" evidence="4">
    <location>
        <begin position="37"/>
        <end position="56"/>
    </location>
</feature>
<organism evidence="6 7">
    <name type="scientific">Cryptosporangium arvum DSM 44712</name>
    <dbReference type="NCBI Taxonomy" id="927661"/>
    <lineage>
        <taxon>Bacteria</taxon>
        <taxon>Bacillati</taxon>
        <taxon>Actinomycetota</taxon>
        <taxon>Actinomycetes</taxon>
        <taxon>Cryptosporangiales</taxon>
        <taxon>Cryptosporangiaceae</taxon>
        <taxon>Cryptosporangium</taxon>
    </lineage>
</organism>
<dbReference type="GO" id="GO:0003700">
    <property type="term" value="F:DNA-binding transcription factor activity"/>
    <property type="evidence" value="ECO:0007669"/>
    <property type="project" value="TreeGrafter"/>
</dbReference>
<evidence type="ECO:0000256" key="3">
    <source>
        <dbReference type="ARBA" id="ARBA00023163"/>
    </source>
</evidence>
<evidence type="ECO:0000313" key="6">
    <source>
        <dbReference type="EMBL" id="EXG79610.1"/>
    </source>
</evidence>
<dbReference type="SUPFAM" id="SSF46689">
    <property type="entry name" value="Homeodomain-like"/>
    <property type="match status" value="1"/>
</dbReference>
<dbReference type="RefSeq" id="WP_035848362.1">
    <property type="nucleotide sequence ID" value="NZ_KK073874.1"/>
</dbReference>
<proteinExistence type="predicted"/>
<dbReference type="PANTHER" id="PTHR30055:SF243">
    <property type="entry name" value="HTH-TYPE TRANSCRIPTIONAL REGULATOR RV1816"/>
    <property type="match status" value="1"/>
</dbReference>
<evidence type="ECO:0000259" key="5">
    <source>
        <dbReference type="PROSITE" id="PS50977"/>
    </source>
</evidence>
<feature type="domain" description="HTH tetR-type" evidence="5">
    <location>
        <begin position="14"/>
        <end position="74"/>
    </location>
</feature>
<evidence type="ECO:0000256" key="1">
    <source>
        <dbReference type="ARBA" id="ARBA00023015"/>
    </source>
</evidence>
<evidence type="ECO:0000256" key="4">
    <source>
        <dbReference type="PROSITE-ProRule" id="PRU00335"/>
    </source>
</evidence>
<keyword evidence="1" id="KW-0805">Transcription regulation</keyword>
<sequence length="241" mass="26875">MTTAPLTRRERLRAETVEEIQSTARRMLVSDGYDGLSLRAIARAMGMSAPALYRYYASREDLIAALVDELKVELSEALEKVRDAQPDLVSKLLECSREFRRWAMTNPAEFTLVFTASAIGLDRPREDGSVDPTGERFGNVFGELITELYLTQPFPIPADDEIDGPLKDQLQEWNDCFPQPLPLGVTQVFLTSWIRLYGTVSMEVFGQLKFALSDAGPMFEAELRALGDMLGVGADYQPPTA</sequence>
<dbReference type="OrthoDB" id="3210322at2"/>
<dbReference type="Pfam" id="PF13305">
    <property type="entry name" value="TetR_C_33"/>
    <property type="match status" value="1"/>
</dbReference>
<dbReference type="Pfam" id="PF00440">
    <property type="entry name" value="TetR_N"/>
    <property type="match status" value="1"/>
</dbReference>
<evidence type="ECO:0000256" key="2">
    <source>
        <dbReference type="ARBA" id="ARBA00023125"/>
    </source>
</evidence>
<dbReference type="PROSITE" id="PS50977">
    <property type="entry name" value="HTH_TETR_2"/>
    <property type="match status" value="1"/>
</dbReference>
<protein>
    <submittedName>
        <fullName evidence="6">Transcriptional regulator</fullName>
    </submittedName>
</protein>
<dbReference type="SUPFAM" id="SSF48498">
    <property type="entry name" value="Tetracyclin repressor-like, C-terminal domain"/>
    <property type="match status" value="1"/>
</dbReference>